<dbReference type="RefSeq" id="WP_075038121.1">
    <property type="nucleotide sequence ID" value="NZ_FOSB01000015.1"/>
</dbReference>
<dbReference type="AlphaFoldDB" id="A0A1I3ZZE2"/>
<proteinExistence type="predicted"/>
<dbReference type="EMBL" id="FOSB01000015">
    <property type="protein sequence ID" value="SFK49071.1"/>
    <property type="molecule type" value="Genomic_DNA"/>
</dbReference>
<sequence>MAKYFNEDWEKVRDEFYSVKEVFACFDRRDAMLKGYYETEDVPNNHTLEKITIVPRLVVKNEDGNEFWSDHHNSGYGGHGASATVRLLKSVGVYLEGTIKQNSQIYYNVANDELKVSGTKFEVIEQNKYNDLPAVDYYCNPNKNIVAIPKIMDSSDSTLEQLEDFTAFYSRSMLEEIDAVYLYLKDNQAIRKGNYLVAESESSQYKKIYPICILGKNGHELWPEVEEGIDKHNPFASYEVESILSAINFTYFEEQKKNFLERLKEAFTSHNPLTLKLTKVNGRVHIEKIDITKTYI</sequence>
<accession>A0A1I3ZZE2</accession>
<dbReference type="Proteomes" id="UP000183557">
    <property type="component" value="Unassembled WGS sequence"/>
</dbReference>
<name>A0A1I3ZZE2_HALDA</name>
<keyword evidence="2" id="KW-1185">Reference proteome</keyword>
<organism evidence="1 2">
    <name type="scientific">Halobacillus dabanensis</name>
    <dbReference type="NCBI Taxonomy" id="240302"/>
    <lineage>
        <taxon>Bacteria</taxon>
        <taxon>Bacillati</taxon>
        <taxon>Bacillota</taxon>
        <taxon>Bacilli</taxon>
        <taxon>Bacillales</taxon>
        <taxon>Bacillaceae</taxon>
        <taxon>Halobacillus</taxon>
    </lineage>
</organism>
<reference evidence="2" key="1">
    <citation type="submission" date="2016-10" db="EMBL/GenBank/DDBJ databases">
        <authorList>
            <person name="Varghese N."/>
            <person name="Submissions S."/>
        </authorList>
    </citation>
    <scope>NUCLEOTIDE SEQUENCE [LARGE SCALE GENOMIC DNA]</scope>
    <source>
        <strain evidence="2">CGMCC 1.3704</strain>
    </source>
</reference>
<dbReference type="OrthoDB" id="9152983at2"/>
<evidence type="ECO:0000313" key="1">
    <source>
        <dbReference type="EMBL" id="SFK49071.1"/>
    </source>
</evidence>
<evidence type="ECO:0000313" key="2">
    <source>
        <dbReference type="Proteomes" id="UP000183557"/>
    </source>
</evidence>
<protein>
    <submittedName>
        <fullName evidence="1">Uncharacterized protein</fullName>
    </submittedName>
</protein>
<gene>
    <name evidence="1" type="ORF">SAMN04487936_11553</name>
</gene>